<gene>
    <name evidence="1" type="ORF">Acr_00g0054090</name>
</gene>
<reference evidence="2" key="1">
    <citation type="submission" date="2019-07" db="EMBL/GenBank/DDBJ databases">
        <title>De Novo Assembly of kiwifruit Actinidia rufa.</title>
        <authorList>
            <person name="Sugita-Konishi S."/>
            <person name="Sato K."/>
            <person name="Mori E."/>
            <person name="Abe Y."/>
            <person name="Kisaki G."/>
            <person name="Hamano K."/>
            <person name="Suezawa K."/>
            <person name="Otani M."/>
            <person name="Fukuda T."/>
            <person name="Manabe T."/>
            <person name="Gomi K."/>
            <person name="Tabuchi M."/>
            <person name="Akimitsu K."/>
            <person name="Kataoka I."/>
        </authorList>
    </citation>
    <scope>NUCLEOTIDE SEQUENCE [LARGE SCALE GENOMIC DNA]</scope>
    <source>
        <strain evidence="2">cv. Fuchu</strain>
    </source>
</reference>
<comment type="caution">
    <text evidence="1">The sequence shown here is derived from an EMBL/GenBank/DDBJ whole genome shotgun (WGS) entry which is preliminary data.</text>
</comment>
<sequence>MGSFGAILRHPDDFYPLLKLKMAVRHAGKQIPPEPHWAFCYTMLHKVSRSFGLVIQQLDTELRNASMRLSKSFVGFFHEGGDRGSSAKSDLGSYCFTERRSALLDDTSDIVQVKCGLRKAFDIKDLGPLRYFLGIEVARSRHGISLSSESILLISFKIRACLDVDLHLRLWYQNLKISAESGELLPDPSIYQRLVGRLIYLTNTRPDLTFACQYCESVYALARTSHLDAVYHILSGLRVIDAPLLEAEYRAMAQGTSEIIWLRSLLTELGFSVTDSSYLFCDNKVITPSFVPSSAQTADMFTKSIGPSLLKSSLVKLGLVDIFASA</sequence>
<dbReference type="PANTHER" id="PTHR11439">
    <property type="entry name" value="GAG-POL-RELATED RETROTRANSPOSON"/>
    <property type="match status" value="1"/>
</dbReference>
<dbReference type="CDD" id="cd09272">
    <property type="entry name" value="RNase_HI_RT_Ty1"/>
    <property type="match status" value="1"/>
</dbReference>
<keyword evidence="2" id="KW-1185">Reference proteome</keyword>
<accession>A0A7J0DLI9</accession>
<dbReference type="Proteomes" id="UP000585474">
    <property type="component" value="Unassembled WGS sequence"/>
</dbReference>
<dbReference type="AlphaFoldDB" id="A0A7J0DLI9"/>
<dbReference type="InterPro" id="IPR008949">
    <property type="entry name" value="Isoprenoid_synthase_dom_sf"/>
</dbReference>
<evidence type="ECO:0000313" key="1">
    <source>
        <dbReference type="EMBL" id="GFS37812.1"/>
    </source>
</evidence>
<name>A0A7J0DLI9_9ERIC</name>
<dbReference type="OrthoDB" id="414945at2759"/>
<organism evidence="1 2">
    <name type="scientific">Actinidia rufa</name>
    <dbReference type="NCBI Taxonomy" id="165716"/>
    <lineage>
        <taxon>Eukaryota</taxon>
        <taxon>Viridiplantae</taxon>
        <taxon>Streptophyta</taxon>
        <taxon>Embryophyta</taxon>
        <taxon>Tracheophyta</taxon>
        <taxon>Spermatophyta</taxon>
        <taxon>Magnoliopsida</taxon>
        <taxon>eudicotyledons</taxon>
        <taxon>Gunneridae</taxon>
        <taxon>Pentapetalae</taxon>
        <taxon>asterids</taxon>
        <taxon>Ericales</taxon>
        <taxon>Actinidiaceae</taxon>
        <taxon>Actinidia</taxon>
    </lineage>
</organism>
<proteinExistence type="predicted"/>
<dbReference type="PANTHER" id="PTHR11439:SF470">
    <property type="entry name" value="CYSTEINE-RICH RLK (RECEPTOR-LIKE PROTEIN KINASE) 8"/>
    <property type="match status" value="1"/>
</dbReference>
<dbReference type="EMBL" id="BJWL01000292">
    <property type="protein sequence ID" value="GFS37812.1"/>
    <property type="molecule type" value="Genomic_DNA"/>
</dbReference>
<protein>
    <submittedName>
        <fullName evidence="1">Squalene synthase 1</fullName>
    </submittedName>
</protein>
<dbReference type="Gene3D" id="1.10.600.10">
    <property type="entry name" value="Farnesyl Diphosphate Synthase"/>
    <property type="match status" value="1"/>
</dbReference>
<evidence type="ECO:0000313" key="2">
    <source>
        <dbReference type="Proteomes" id="UP000585474"/>
    </source>
</evidence>